<dbReference type="InterPro" id="IPR012444">
    <property type="entry name" value="DUF1647"/>
</dbReference>
<dbReference type="Pfam" id="PF07801">
    <property type="entry name" value="DUF1647"/>
    <property type="match status" value="1"/>
</dbReference>
<keyword evidence="1" id="KW-0732">Signal</keyword>
<feature type="chain" id="PRO_5037894761" evidence="1">
    <location>
        <begin position="25"/>
        <end position="66"/>
    </location>
</feature>
<dbReference type="AlphaFoldDB" id="A0A915DHU1"/>
<evidence type="ECO:0000313" key="3">
    <source>
        <dbReference type="WBParaSite" id="jg20018"/>
    </source>
</evidence>
<dbReference type="PANTHER" id="PTHR31389:SF4">
    <property type="entry name" value="LD39211P"/>
    <property type="match status" value="1"/>
</dbReference>
<dbReference type="Proteomes" id="UP000887574">
    <property type="component" value="Unplaced"/>
</dbReference>
<dbReference type="WBParaSite" id="jg20018">
    <property type="protein sequence ID" value="jg20018"/>
    <property type="gene ID" value="jg20018"/>
</dbReference>
<name>A0A915DHU1_9BILA</name>
<dbReference type="PANTHER" id="PTHR31389">
    <property type="entry name" value="LD39211P"/>
    <property type="match status" value="1"/>
</dbReference>
<feature type="signal peptide" evidence="1">
    <location>
        <begin position="1"/>
        <end position="24"/>
    </location>
</feature>
<evidence type="ECO:0000256" key="1">
    <source>
        <dbReference type="SAM" id="SignalP"/>
    </source>
</evidence>
<sequence>MMSKRKSLTGAVIFYDLGLSQASAEEVKSWCNVEYVKFAFEDYPEHVKNLYNFAWKTLIIAVSYER</sequence>
<protein>
    <submittedName>
        <fullName evidence="3">Uncharacterized protein</fullName>
    </submittedName>
</protein>
<keyword evidence="2" id="KW-1185">Reference proteome</keyword>
<reference evidence="3" key="1">
    <citation type="submission" date="2022-11" db="UniProtKB">
        <authorList>
            <consortium name="WormBaseParasite"/>
        </authorList>
    </citation>
    <scope>IDENTIFICATION</scope>
</reference>
<organism evidence="2 3">
    <name type="scientific">Ditylenchus dipsaci</name>
    <dbReference type="NCBI Taxonomy" id="166011"/>
    <lineage>
        <taxon>Eukaryota</taxon>
        <taxon>Metazoa</taxon>
        <taxon>Ecdysozoa</taxon>
        <taxon>Nematoda</taxon>
        <taxon>Chromadorea</taxon>
        <taxon>Rhabditida</taxon>
        <taxon>Tylenchina</taxon>
        <taxon>Tylenchomorpha</taxon>
        <taxon>Sphaerularioidea</taxon>
        <taxon>Anguinidae</taxon>
        <taxon>Anguininae</taxon>
        <taxon>Ditylenchus</taxon>
    </lineage>
</organism>
<evidence type="ECO:0000313" key="2">
    <source>
        <dbReference type="Proteomes" id="UP000887574"/>
    </source>
</evidence>
<accession>A0A915DHU1</accession>
<proteinExistence type="predicted"/>